<name>A0AAV4NG31_CAEEX</name>
<organism evidence="1 2">
    <name type="scientific">Caerostris extrusa</name>
    <name type="common">Bark spider</name>
    <name type="synonym">Caerostris bankana</name>
    <dbReference type="NCBI Taxonomy" id="172846"/>
    <lineage>
        <taxon>Eukaryota</taxon>
        <taxon>Metazoa</taxon>
        <taxon>Ecdysozoa</taxon>
        <taxon>Arthropoda</taxon>
        <taxon>Chelicerata</taxon>
        <taxon>Arachnida</taxon>
        <taxon>Araneae</taxon>
        <taxon>Araneomorphae</taxon>
        <taxon>Entelegynae</taxon>
        <taxon>Araneoidea</taxon>
        <taxon>Araneidae</taxon>
        <taxon>Caerostris</taxon>
    </lineage>
</organism>
<gene>
    <name evidence="1" type="ORF">CEXT_277771</name>
</gene>
<reference evidence="1 2" key="1">
    <citation type="submission" date="2021-06" db="EMBL/GenBank/DDBJ databases">
        <title>Caerostris extrusa draft genome.</title>
        <authorList>
            <person name="Kono N."/>
            <person name="Arakawa K."/>
        </authorList>
    </citation>
    <scope>NUCLEOTIDE SEQUENCE [LARGE SCALE GENOMIC DNA]</scope>
</reference>
<accession>A0AAV4NG31</accession>
<dbReference type="Proteomes" id="UP001054945">
    <property type="component" value="Unassembled WGS sequence"/>
</dbReference>
<proteinExistence type="predicted"/>
<comment type="caution">
    <text evidence="1">The sequence shown here is derived from an EMBL/GenBank/DDBJ whole genome shotgun (WGS) entry which is preliminary data.</text>
</comment>
<dbReference type="AlphaFoldDB" id="A0AAV4NG31"/>
<evidence type="ECO:0000313" key="1">
    <source>
        <dbReference type="EMBL" id="GIX83769.1"/>
    </source>
</evidence>
<protein>
    <submittedName>
        <fullName evidence="1">Uncharacterized protein</fullName>
    </submittedName>
</protein>
<dbReference type="EMBL" id="BPLR01020902">
    <property type="protein sequence ID" value="GIX83769.1"/>
    <property type="molecule type" value="Genomic_DNA"/>
</dbReference>
<evidence type="ECO:0000313" key="2">
    <source>
        <dbReference type="Proteomes" id="UP001054945"/>
    </source>
</evidence>
<keyword evidence="2" id="KW-1185">Reference proteome</keyword>
<sequence>MISITHLSTEQSLHFDLSNATNRVNTDLLLNASKANLIRFLTHLNSFRWKLFKLTIHVRLNLLIISITHSPLSKVAFRPVEHHGQGKHRAALNAPRANLIASRLTSTHFNGNRSS</sequence>